<dbReference type="EMBL" id="CP034549">
    <property type="protein sequence ID" value="AZQ44522.1"/>
    <property type="molecule type" value="Genomic_DNA"/>
</dbReference>
<dbReference type="PROSITE" id="PS51257">
    <property type="entry name" value="PROKAR_LIPOPROTEIN"/>
    <property type="match status" value="1"/>
</dbReference>
<dbReference type="RefSeq" id="WP_126448042.1">
    <property type="nucleotide sequence ID" value="NZ_CP034549.1"/>
</dbReference>
<keyword evidence="2" id="KW-0645">Protease</keyword>
<keyword evidence="3" id="KW-1185">Reference proteome</keyword>
<dbReference type="Proteomes" id="UP000279600">
    <property type="component" value="Chromosome"/>
</dbReference>
<dbReference type="InterPro" id="IPR025748">
    <property type="entry name" value="PrcB_C_dom"/>
</dbReference>
<gene>
    <name evidence="2" type="ORF">EJ995_09800</name>
</gene>
<dbReference type="GO" id="GO:0008233">
    <property type="term" value="F:peptidase activity"/>
    <property type="evidence" value="ECO:0007669"/>
    <property type="project" value="UniProtKB-KW"/>
</dbReference>
<sequence>MKNYTKALLAIVSTAFLISCGSSKKHNANEMFGQESYYEVIMEGSNSGMQDRDVEVLGSKEDAEALVAMMQSNGNKIKLPKVNWRKEAIIVAHAGQFNTGGHSINISEVQVNPDERVSYTFEVQNPGKKEKVTMALTTPFKVIKVPYPKKEVVVTF</sequence>
<feature type="domain" description="PrcB C-terminal" evidence="1">
    <location>
        <begin position="89"/>
        <end position="146"/>
    </location>
</feature>
<dbReference type="KEGG" id="noj:EJ995_09800"/>
<organism evidence="2 3">
    <name type="scientific">Nonlabens ponticola</name>
    <dbReference type="NCBI Taxonomy" id="2496866"/>
    <lineage>
        <taxon>Bacteria</taxon>
        <taxon>Pseudomonadati</taxon>
        <taxon>Bacteroidota</taxon>
        <taxon>Flavobacteriia</taxon>
        <taxon>Flavobacteriales</taxon>
        <taxon>Flavobacteriaceae</taxon>
        <taxon>Nonlabens</taxon>
    </lineage>
</organism>
<name>A0A3S9MZK8_9FLAO</name>
<keyword evidence="2" id="KW-0378">Hydrolase</keyword>
<dbReference type="GO" id="GO:0006508">
    <property type="term" value="P:proteolysis"/>
    <property type="evidence" value="ECO:0007669"/>
    <property type="project" value="UniProtKB-KW"/>
</dbReference>
<dbReference type="Pfam" id="PF14343">
    <property type="entry name" value="PrcB_C"/>
    <property type="match status" value="1"/>
</dbReference>
<reference evidence="2 3" key="1">
    <citation type="submission" date="2018-12" db="EMBL/GenBank/DDBJ databases">
        <title>Complete genome of Nonlabens sp. MJ115.</title>
        <authorList>
            <person name="Choi H.S."/>
            <person name="Jung J."/>
        </authorList>
    </citation>
    <scope>NUCLEOTIDE SEQUENCE [LARGE SCALE GENOMIC DNA]</scope>
    <source>
        <strain evidence="2 3">MJ115</strain>
    </source>
</reference>
<proteinExistence type="predicted"/>
<evidence type="ECO:0000313" key="3">
    <source>
        <dbReference type="Proteomes" id="UP000279600"/>
    </source>
</evidence>
<dbReference type="OrthoDB" id="1377159at2"/>
<evidence type="ECO:0000313" key="2">
    <source>
        <dbReference type="EMBL" id="AZQ44522.1"/>
    </source>
</evidence>
<protein>
    <submittedName>
        <fullName evidence="2">Protease complex subunit PrcB family protein</fullName>
    </submittedName>
</protein>
<accession>A0A3S9MZK8</accession>
<dbReference type="AlphaFoldDB" id="A0A3S9MZK8"/>
<evidence type="ECO:0000259" key="1">
    <source>
        <dbReference type="Pfam" id="PF14343"/>
    </source>
</evidence>